<evidence type="ECO:0000313" key="1">
    <source>
        <dbReference type="EMBL" id="KAK2142152.1"/>
    </source>
</evidence>
<name>A0AAD9IWC5_RIDPI</name>
<sequence>MSQYDGNLSAVGDDVQNADYLSDRLLMRLAKTIGRNNLELGVYLGLDEATIQSKKAEYSSVTDGTFGILVCGVSAPGDENKMLREKLKKEKEEKRIIIACKKESDEKIAGLQKRLGKLEAKETGTCGCLSKLV</sequence>
<keyword evidence="2" id="KW-1185">Reference proteome</keyword>
<accession>A0AAD9IWC5</accession>
<gene>
    <name evidence="1" type="ORF">NP493_4987g00000</name>
</gene>
<organism evidence="1 2">
    <name type="scientific">Ridgeia piscesae</name>
    <name type="common">Tubeworm</name>
    <dbReference type="NCBI Taxonomy" id="27915"/>
    <lineage>
        <taxon>Eukaryota</taxon>
        <taxon>Metazoa</taxon>
        <taxon>Spiralia</taxon>
        <taxon>Lophotrochozoa</taxon>
        <taxon>Annelida</taxon>
        <taxon>Polychaeta</taxon>
        <taxon>Sedentaria</taxon>
        <taxon>Canalipalpata</taxon>
        <taxon>Sabellida</taxon>
        <taxon>Siboglinidae</taxon>
        <taxon>Ridgeia</taxon>
    </lineage>
</organism>
<evidence type="ECO:0000313" key="2">
    <source>
        <dbReference type="Proteomes" id="UP001209878"/>
    </source>
</evidence>
<proteinExistence type="predicted"/>
<protein>
    <submittedName>
        <fullName evidence="1">Uncharacterized protein</fullName>
    </submittedName>
</protein>
<dbReference type="Proteomes" id="UP001209878">
    <property type="component" value="Unassembled WGS sequence"/>
</dbReference>
<dbReference type="EMBL" id="JAODUO010004970">
    <property type="protein sequence ID" value="KAK2142152.1"/>
    <property type="molecule type" value="Genomic_DNA"/>
</dbReference>
<comment type="caution">
    <text evidence="1">The sequence shown here is derived from an EMBL/GenBank/DDBJ whole genome shotgun (WGS) entry which is preliminary data.</text>
</comment>
<reference evidence="1" key="1">
    <citation type="journal article" date="2023" name="Mol. Biol. Evol.">
        <title>Third-Generation Sequencing Reveals the Adaptive Role of the Epigenome in Three Deep-Sea Polychaetes.</title>
        <authorList>
            <person name="Perez M."/>
            <person name="Aroh O."/>
            <person name="Sun Y."/>
            <person name="Lan Y."/>
            <person name="Juniper S.K."/>
            <person name="Young C.R."/>
            <person name="Angers B."/>
            <person name="Qian P.Y."/>
        </authorList>
    </citation>
    <scope>NUCLEOTIDE SEQUENCE</scope>
    <source>
        <strain evidence="1">R07B-5</strain>
    </source>
</reference>
<dbReference type="AlphaFoldDB" id="A0AAD9IWC5"/>